<organism evidence="2 3">
    <name type="scientific">Lojkania enalia</name>
    <dbReference type="NCBI Taxonomy" id="147567"/>
    <lineage>
        <taxon>Eukaryota</taxon>
        <taxon>Fungi</taxon>
        <taxon>Dikarya</taxon>
        <taxon>Ascomycota</taxon>
        <taxon>Pezizomycotina</taxon>
        <taxon>Dothideomycetes</taxon>
        <taxon>Pleosporomycetidae</taxon>
        <taxon>Pleosporales</taxon>
        <taxon>Pleosporales incertae sedis</taxon>
        <taxon>Lojkania</taxon>
    </lineage>
</organism>
<comment type="caution">
    <text evidence="2">The sequence shown here is derived from an EMBL/GenBank/DDBJ whole genome shotgun (WGS) entry which is preliminary data.</text>
</comment>
<dbReference type="AlphaFoldDB" id="A0A9P4K2W1"/>
<evidence type="ECO:0000313" key="3">
    <source>
        <dbReference type="Proteomes" id="UP000800093"/>
    </source>
</evidence>
<sequence length="133" mass="14930">MLALPRYSLNSRGKINKCALCGRSRSRHYRESTDPEPLICSKCAKSNEHKGNFKTVIIEIHNHCCNSLNPEAHFTTTHVAEVAEKGPLNRPTELLGDIPFIPYLQRHGTGQLSPIREESPPPVNSYTKPTVRN</sequence>
<dbReference type="EMBL" id="ML986719">
    <property type="protein sequence ID" value="KAF2259120.1"/>
    <property type="molecule type" value="Genomic_DNA"/>
</dbReference>
<evidence type="ECO:0000256" key="1">
    <source>
        <dbReference type="SAM" id="MobiDB-lite"/>
    </source>
</evidence>
<proteinExistence type="predicted"/>
<evidence type="ECO:0000313" key="2">
    <source>
        <dbReference type="EMBL" id="KAF2259120.1"/>
    </source>
</evidence>
<reference evidence="3" key="1">
    <citation type="journal article" date="2020" name="Stud. Mycol.">
        <title>101 Dothideomycetes genomes: A test case for predicting lifestyles and emergence of pathogens.</title>
        <authorList>
            <person name="Haridas S."/>
            <person name="Albert R."/>
            <person name="Binder M."/>
            <person name="Bloem J."/>
            <person name="LaButti K."/>
            <person name="Salamov A."/>
            <person name="Andreopoulos B."/>
            <person name="Baker S."/>
            <person name="Barry K."/>
            <person name="Bills G."/>
            <person name="Bluhm B."/>
            <person name="Cannon C."/>
            <person name="Castanera R."/>
            <person name="Culley D."/>
            <person name="Daum C."/>
            <person name="Ezra D."/>
            <person name="Gonzalez J."/>
            <person name="Henrissat B."/>
            <person name="Kuo A."/>
            <person name="Liang C."/>
            <person name="Lipzen A."/>
            <person name="Lutzoni F."/>
            <person name="Magnuson J."/>
            <person name="Mondo S."/>
            <person name="Nolan M."/>
            <person name="Ohm R."/>
            <person name="Pangilinan J."/>
            <person name="Park H.-J."/>
            <person name="Ramirez L."/>
            <person name="Alfaro M."/>
            <person name="Sun H."/>
            <person name="Tritt A."/>
            <person name="Yoshinaga Y."/>
            <person name="Zwiers L.-H."/>
            <person name="Turgeon B."/>
            <person name="Goodwin S."/>
            <person name="Spatafora J."/>
            <person name="Crous P."/>
            <person name="Grigoriev I."/>
        </authorList>
    </citation>
    <scope>NUCLEOTIDE SEQUENCE [LARGE SCALE GENOMIC DNA]</scope>
    <source>
        <strain evidence="3">CBS 304.66</strain>
    </source>
</reference>
<keyword evidence="3" id="KW-1185">Reference proteome</keyword>
<accession>A0A9P4K2W1</accession>
<protein>
    <submittedName>
        <fullName evidence="2">Uncharacterized protein</fullName>
    </submittedName>
</protein>
<gene>
    <name evidence="2" type="ORF">CC78DRAFT_586279</name>
</gene>
<feature type="region of interest" description="Disordered" evidence="1">
    <location>
        <begin position="111"/>
        <end position="133"/>
    </location>
</feature>
<dbReference type="OrthoDB" id="5415512at2759"/>
<dbReference type="Proteomes" id="UP000800093">
    <property type="component" value="Unassembled WGS sequence"/>
</dbReference>
<feature type="compositionally biased region" description="Polar residues" evidence="1">
    <location>
        <begin position="124"/>
        <end position="133"/>
    </location>
</feature>
<name>A0A9P4K2W1_9PLEO</name>